<proteinExistence type="predicted"/>
<gene>
    <name evidence="3" type="ORF">VE01_09997</name>
</gene>
<dbReference type="STRING" id="342668.A0A1B8G8S9"/>
<dbReference type="InterPro" id="IPR003959">
    <property type="entry name" value="ATPase_AAA_core"/>
</dbReference>
<dbReference type="InterPro" id="IPR027417">
    <property type="entry name" value="P-loop_NTPase"/>
</dbReference>
<organism evidence="3 4">
    <name type="scientific">Pseudogymnoascus verrucosus</name>
    <dbReference type="NCBI Taxonomy" id="342668"/>
    <lineage>
        <taxon>Eukaryota</taxon>
        <taxon>Fungi</taxon>
        <taxon>Dikarya</taxon>
        <taxon>Ascomycota</taxon>
        <taxon>Pezizomycotina</taxon>
        <taxon>Leotiomycetes</taxon>
        <taxon>Thelebolales</taxon>
        <taxon>Thelebolaceae</taxon>
        <taxon>Pseudogymnoascus</taxon>
    </lineage>
</organism>
<dbReference type="GO" id="GO:0005524">
    <property type="term" value="F:ATP binding"/>
    <property type="evidence" value="ECO:0007669"/>
    <property type="project" value="InterPro"/>
</dbReference>
<sequence length="478" mass="54451">MVFLPGEPVITGQDEMNQILSLVSTKLVKTNGNTVWMVIGKCFTHDGKDFGYLHKHINIEPYQGTKTIKSLPILPLRYYGDDAEIGRVRRQHIARGKKFCSLKGNHHRFYNGRAYMVGKEWEENIAPRPPLPPGAHYYSYRLESVTVNSRIIVDCKTFGDFKPPNRVWLHERKPLWPKDGEDEIDAISTEDLMICDFQIPGFSLFDKKWCFFAIDFLDDVEFNSDAYKQLLLPKNHKELAHALVKNHGSNEFDDLIKGKGKGLVFVLHGAPGVGKAFTAESIADDVRKPLYVINSGELGVTPHEVETHLNSALKLATHWGAIVLIDEADVFLEQRTIHDLTRNCLVSLFLRTLEYYEGILFLTTNRLTSFDLAFKSRIHLALKYTALDAQRRKELWKLFISRTSSQRLAAWDESVLDDLAKVDINGRQIKNTVRTASTLAMSMNTSLEKDHIDIVLATIESFEADLNEDTQDVVESRE</sequence>
<reference evidence="4" key="2">
    <citation type="journal article" date="2018" name="Nat. Commun.">
        <title>Extreme sensitivity to ultraviolet light in the fungal pathogen causing white-nose syndrome of bats.</title>
        <authorList>
            <person name="Palmer J.M."/>
            <person name="Drees K.P."/>
            <person name="Foster J.T."/>
            <person name="Lindner D.L."/>
        </authorList>
    </citation>
    <scope>NUCLEOTIDE SEQUENCE [LARGE SCALE GENOMIC DNA]</scope>
    <source>
        <strain evidence="4">UAMH 10579</strain>
    </source>
</reference>
<dbReference type="Pfam" id="PF00004">
    <property type="entry name" value="AAA"/>
    <property type="match status" value="1"/>
</dbReference>
<dbReference type="Pfam" id="PF22942">
    <property type="entry name" value="DUF7025"/>
    <property type="match status" value="1"/>
</dbReference>
<evidence type="ECO:0000259" key="2">
    <source>
        <dbReference type="Pfam" id="PF22942"/>
    </source>
</evidence>
<evidence type="ECO:0000259" key="1">
    <source>
        <dbReference type="Pfam" id="PF00004"/>
    </source>
</evidence>
<dbReference type="SUPFAM" id="SSF52540">
    <property type="entry name" value="P-loop containing nucleoside triphosphate hydrolases"/>
    <property type="match status" value="1"/>
</dbReference>
<keyword evidence="4" id="KW-1185">Reference proteome</keyword>
<dbReference type="PANTHER" id="PTHR46411:SF3">
    <property type="entry name" value="AAA+ ATPASE DOMAIN-CONTAINING PROTEIN"/>
    <property type="match status" value="1"/>
</dbReference>
<evidence type="ECO:0000313" key="4">
    <source>
        <dbReference type="Proteomes" id="UP000091956"/>
    </source>
</evidence>
<dbReference type="Gene3D" id="3.40.50.300">
    <property type="entry name" value="P-loop containing nucleotide triphosphate hydrolases"/>
    <property type="match status" value="1"/>
</dbReference>
<name>A0A1B8G8S9_9PEZI</name>
<dbReference type="GeneID" id="28843383"/>
<reference evidence="3 4" key="1">
    <citation type="submission" date="2016-03" db="EMBL/GenBank/DDBJ databases">
        <title>Comparative genomics of Pseudogymnoascus destructans, the fungus causing white-nose syndrome of bats.</title>
        <authorList>
            <person name="Palmer J.M."/>
            <person name="Drees K.P."/>
            <person name="Foster J.T."/>
            <person name="Lindner D.L."/>
        </authorList>
    </citation>
    <scope>NUCLEOTIDE SEQUENCE [LARGE SCALE GENOMIC DNA]</scope>
    <source>
        <strain evidence="3 4">UAMH 10579</strain>
    </source>
</reference>
<dbReference type="RefSeq" id="XP_059319300.1">
    <property type="nucleotide sequence ID" value="XM_059464118.1"/>
</dbReference>
<feature type="domain" description="DUF7025" evidence="2">
    <location>
        <begin position="1"/>
        <end position="79"/>
    </location>
</feature>
<accession>A0A1B8G8S9</accession>
<protein>
    <submittedName>
        <fullName evidence="3">Uncharacterized protein</fullName>
    </submittedName>
</protein>
<dbReference type="GO" id="GO:0016887">
    <property type="term" value="F:ATP hydrolysis activity"/>
    <property type="evidence" value="ECO:0007669"/>
    <property type="project" value="InterPro"/>
</dbReference>
<dbReference type="InterPro" id="IPR054289">
    <property type="entry name" value="DUF7025"/>
</dbReference>
<dbReference type="AlphaFoldDB" id="A0A1B8G8S9"/>
<dbReference type="EMBL" id="KV460271">
    <property type="protein sequence ID" value="OBT92236.2"/>
    <property type="molecule type" value="Genomic_DNA"/>
</dbReference>
<feature type="domain" description="ATPase AAA-type core" evidence="1">
    <location>
        <begin position="266"/>
        <end position="378"/>
    </location>
</feature>
<dbReference type="PANTHER" id="PTHR46411">
    <property type="entry name" value="FAMILY ATPASE, PUTATIVE-RELATED"/>
    <property type="match status" value="1"/>
</dbReference>
<dbReference type="Proteomes" id="UP000091956">
    <property type="component" value="Unassembled WGS sequence"/>
</dbReference>
<evidence type="ECO:0000313" key="3">
    <source>
        <dbReference type="EMBL" id="OBT92236.2"/>
    </source>
</evidence>